<dbReference type="Proteomes" id="UP000245946">
    <property type="component" value="Unassembled WGS sequence"/>
</dbReference>
<dbReference type="RefSeq" id="XP_025599921.1">
    <property type="nucleotide sequence ID" value="XM_025740095.1"/>
</dbReference>
<dbReference type="Gene3D" id="1.10.357.70">
    <property type="entry name" value="Exocyst complex component Sec6, C-terminal domain"/>
    <property type="match status" value="1"/>
</dbReference>
<protein>
    <submittedName>
        <fullName evidence="4">Exocyst complex component Sec6</fullName>
    </submittedName>
</protein>
<keyword evidence="2" id="KW-0813">Transport</keyword>
<dbReference type="InterPro" id="IPR042532">
    <property type="entry name" value="EXOC3/Sec6_C"/>
</dbReference>
<dbReference type="STRING" id="58919.A0A316ZFG1"/>
<evidence type="ECO:0000256" key="1">
    <source>
        <dbReference type="ARBA" id="ARBA00009447"/>
    </source>
</evidence>
<dbReference type="GO" id="GO:0006887">
    <property type="term" value="P:exocytosis"/>
    <property type="evidence" value="ECO:0007669"/>
    <property type="project" value="UniProtKB-KW"/>
</dbReference>
<accession>A0A316ZFG1</accession>
<dbReference type="Pfam" id="PF06046">
    <property type="entry name" value="Sec6"/>
    <property type="match status" value="1"/>
</dbReference>
<dbReference type="AlphaFoldDB" id="A0A316ZFG1"/>
<comment type="similarity">
    <text evidence="1">Belongs to the SEC6 family.</text>
</comment>
<name>A0A316ZFG1_9BASI</name>
<evidence type="ECO:0000313" key="5">
    <source>
        <dbReference type="Proteomes" id="UP000245946"/>
    </source>
</evidence>
<evidence type="ECO:0000256" key="3">
    <source>
        <dbReference type="ARBA" id="ARBA00022483"/>
    </source>
</evidence>
<evidence type="ECO:0000313" key="4">
    <source>
        <dbReference type="EMBL" id="PWN99642.1"/>
    </source>
</evidence>
<dbReference type="PANTHER" id="PTHR21292">
    <property type="entry name" value="EXOCYST COMPLEX COMPONENT SEC6-RELATED"/>
    <property type="match status" value="1"/>
</dbReference>
<dbReference type="FunFam" id="1.10.357.50:FF:000006">
    <property type="entry name" value="Exocyst complex component sec6"/>
    <property type="match status" value="1"/>
</dbReference>
<keyword evidence="5" id="KW-1185">Reference proteome</keyword>
<dbReference type="InterPro" id="IPR010326">
    <property type="entry name" value="EXOC3/Sec6"/>
</dbReference>
<dbReference type="GO" id="GO:0051601">
    <property type="term" value="P:exocyst localization"/>
    <property type="evidence" value="ECO:0007669"/>
    <property type="project" value="TreeGrafter"/>
</dbReference>
<dbReference type="GeneID" id="37267641"/>
<organism evidence="4 5">
    <name type="scientific">Tilletiopsis washingtonensis</name>
    <dbReference type="NCBI Taxonomy" id="58919"/>
    <lineage>
        <taxon>Eukaryota</taxon>
        <taxon>Fungi</taxon>
        <taxon>Dikarya</taxon>
        <taxon>Basidiomycota</taxon>
        <taxon>Ustilaginomycotina</taxon>
        <taxon>Exobasidiomycetes</taxon>
        <taxon>Entylomatales</taxon>
        <taxon>Entylomatales incertae sedis</taxon>
        <taxon>Tilletiopsis</taxon>
    </lineage>
</organism>
<dbReference type="Gene3D" id="1.10.357.50">
    <property type="match status" value="1"/>
</dbReference>
<dbReference type="GO" id="GO:0000145">
    <property type="term" value="C:exocyst"/>
    <property type="evidence" value="ECO:0007669"/>
    <property type="project" value="InterPro"/>
</dbReference>
<keyword evidence="3" id="KW-0268">Exocytosis</keyword>
<dbReference type="GO" id="GO:0000149">
    <property type="term" value="F:SNARE binding"/>
    <property type="evidence" value="ECO:0007669"/>
    <property type="project" value="TreeGrafter"/>
</dbReference>
<dbReference type="OrthoDB" id="190098at2759"/>
<evidence type="ECO:0000256" key="2">
    <source>
        <dbReference type="ARBA" id="ARBA00022448"/>
    </source>
</evidence>
<reference evidence="4 5" key="1">
    <citation type="journal article" date="2018" name="Mol. Biol. Evol.">
        <title>Broad Genomic Sampling Reveals a Smut Pathogenic Ancestry of the Fungal Clade Ustilaginomycotina.</title>
        <authorList>
            <person name="Kijpornyongpan T."/>
            <person name="Mondo S.J."/>
            <person name="Barry K."/>
            <person name="Sandor L."/>
            <person name="Lee J."/>
            <person name="Lipzen A."/>
            <person name="Pangilinan J."/>
            <person name="LaButti K."/>
            <person name="Hainaut M."/>
            <person name="Henrissat B."/>
            <person name="Grigoriev I.V."/>
            <person name="Spatafora J.W."/>
            <person name="Aime M.C."/>
        </authorList>
    </citation>
    <scope>NUCLEOTIDE SEQUENCE [LARGE SCALE GENOMIC DNA]</scope>
    <source>
        <strain evidence="4 5">MCA 4186</strain>
    </source>
</reference>
<proteinExistence type="inferred from homology"/>
<gene>
    <name evidence="4" type="ORF">FA09DRAFT_294921</name>
</gene>
<dbReference type="PANTHER" id="PTHR21292:SF1">
    <property type="entry name" value="EXOCYST COMPLEX COMPONENT 3"/>
    <property type="match status" value="1"/>
</dbReference>
<sequence>MAAATSATAGPSSALVAPSTNIVADWLKSPDDLTKLPALRKKLLKEQASLDAKLKAGAKEQLEATRDGLLKLQATRRDVAGVREAFADVEKTCGEDGKGREGGTFRRISEVSQIHRNFVQSATMLQQLSELPGRIEAIAHRLAEARSDLYGAAPDLLALHFHISKLETFRNETLQLGRTCSSDVRLTLAEFFTPLDGLVKEFEAYLWALGARVLDLARDGQEGVVVRLLRAIEVESRADEKAAAIRLAKKAGLEGAARFRSVIANARVIKLYRPKLLEAMDKATRELFDECWARFGADGGSLGFLDHLDWVYKDLEAVKAHVVPAFPEDYNIFRWYVKSYHKHLGAVLRERILATDPEASALLTLYQFCQEYVKTLKKSLKADPTWLEPSLLAGREQSIIDDYLDLITRKIDEWMANLMSDEVREFVGRSNPPEEDADGAYGLQCANIAFEMINQQLDLAADSGQAAILARAVTHACEAMRSSQATWLRVLEAEFKKQREAKTPEDVVEGLVEYVIALANDQLKSADYGEALLLRIEPTVSEKYKAPIKEGIDNAINGYLDVSKRCTQVLVDLVFADLRPALKDLFVFPAFYTEGTTTTIIETIRDYTHDYSERLSPTLFDVLCDDLMDRFLTAYIGALRRTSKLRMPATSEQMRADADSAVAMFASFRNEGEVREKFEVLEMIISLLTSSATMVFLTYWTFAKAHGPQLGFLEALMRARDDLDKSDVSAIMESARRKVKQEGLAEVPQTGPTVVSCVVSQEAALRETE</sequence>
<dbReference type="EMBL" id="KZ819287">
    <property type="protein sequence ID" value="PWN99642.1"/>
    <property type="molecule type" value="Genomic_DNA"/>
</dbReference>